<proteinExistence type="predicted"/>
<evidence type="ECO:0008006" key="3">
    <source>
        <dbReference type="Google" id="ProtNLM"/>
    </source>
</evidence>
<protein>
    <recommendedName>
        <fullName evidence="3">Antitoxin VbhA domain-containing protein</fullName>
    </recommendedName>
</protein>
<organism evidence="1 2">
    <name type="scientific">Pararhodobacter zhoushanensis</name>
    <dbReference type="NCBI Taxonomy" id="2479545"/>
    <lineage>
        <taxon>Bacteria</taxon>
        <taxon>Pseudomonadati</taxon>
        <taxon>Pseudomonadota</taxon>
        <taxon>Alphaproteobacteria</taxon>
        <taxon>Rhodobacterales</taxon>
        <taxon>Paracoccaceae</taxon>
        <taxon>Pararhodobacter</taxon>
    </lineage>
</organism>
<dbReference type="Proteomes" id="UP001208938">
    <property type="component" value="Unassembled WGS sequence"/>
</dbReference>
<gene>
    <name evidence="1" type="ORF">OKW52_05535</name>
</gene>
<dbReference type="EMBL" id="JAPDFL010000001">
    <property type="protein sequence ID" value="MCW1931737.1"/>
    <property type="molecule type" value="Genomic_DNA"/>
</dbReference>
<evidence type="ECO:0000313" key="2">
    <source>
        <dbReference type="Proteomes" id="UP001208938"/>
    </source>
</evidence>
<reference evidence="1 2" key="1">
    <citation type="submission" date="2022-10" db="EMBL/GenBank/DDBJ databases">
        <title>Pararhodobacter sp. nov., isolated from marine algae.</title>
        <authorList>
            <person name="Choi B.J."/>
            <person name="Kim J.M."/>
            <person name="Lee J.K."/>
            <person name="Choi D.G."/>
            <person name="Jeon C.O."/>
        </authorList>
    </citation>
    <scope>NUCLEOTIDE SEQUENCE [LARGE SCALE GENOMIC DNA]</scope>
    <source>
        <strain evidence="1 2">ZQ420</strain>
    </source>
</reference>
<sequence>MLMNPTHTSDAGLLQRLRAAASKGVSAAELRAQRVSFIVSSVSDGKTVVTREMVEAELKKLNGEAA</sequence>
<accession>A0ABT3GW31</accession>
<keyword evidence="2" id="KW-1185">Reference proteome</keyword>
<dbReference type="RefSeq" id="WP_264504828.1">
    <property type="nucleotide sequence ID" value="NZ_JAPDFL010000001.1"/>
</dbReference>
<name>A0ABT3GW31_9RHOB</name>
<comment type="caution">
    <text evidence="1">The sequence shown here is derived from an EMBL/GenBank/DDBJ whole genome shotgun (WGS) entry which is preliminary data.</text>
</comment>
<evidence type="ECO:0000313" key="1">
    <source>
        <dbReference type="EMBL" id="MCW1931737.1"/>
    </source>
</evidence>